<organism evidence="2 3">
    <name type="scientific">Ash yellows phytoplasma</name>
    <dbReference type="NCBI Taxonomy" id="35780"/>
    <lineage>
        <taxon>Bacteria</taxon>
        <taxon>Bacillati</taxon>
        <taxon>Mycoplasmatota</taxon>
        <taxon>Mollicutes</taxon>
        <taxon>Acholeplasmatales</taxon>
        <taxon>Acholeplasmataceae</taxon>
        <taxon>Candidatus Phytoplasma</taxon>
        <taxon>16SrVII (Ash yellows group)</taxon>
    </lineage>
</organism>
<dbReference type="EMBL" id="CP146843">
    <property type="protein sequence ID" value="WYY26631.1"/>
    <property type="molecule type" value="Genomic_DNA"/>
</dbReference>
<keyword evidence="1" id="KW-0812">Transmembrane</keyword>
<gene>
    <name evidence="2" type="ORF">AshY1_05340</name>
</gene>
<name>A0ABZ2U8I8_ASHYP</name>
<dbReference type="RefSeq" id="WP_341266533.1">
    <property type="nucleotide sequence ID" value="NZ_CP146843.1"/>
</dbReference>
<evidence type="ECO:0000313" key="2">
    <source>
        <dbReference type="EMBL" id="WYY26631.1"/>
    </source>
</evidence>
<keyword evidence="3" id="KW-1185">Reference proteome</keyword>
<protein>
    <recommendedName>
        <fullName evidence="4">Sequence-variable mosaic (SVM) signal sequence domain-containing protein</fullName>
    </recommendedName>
</protein>
<proteinExistence type="predicted"/>
<reference evidence="2" key="1">
    <citation type="submission" date="2024-03" db="EMBL/GenBank/DDBJ databases">
        <title>The Complete Genome of 'Candidatus Phytoplasma fraxini' AshY1 from the Ash Yellows Group.</title>
        <authorList>
            <person name="Boehm J.W."/>
            <person name="Huettel B."/>
            <person name="Schneider B."/>
            <person name="Kube M."/>
        </authorList>
    </citation>
    <scope>NUCLEOTIDE SEQUENCE [LARGE SCALE GENOMIC DNA]</scope>
    <source>
        <strain evidence="2">AshY1</strain>
    </source>
</reference>
<evidence type="ECO:0000313" key="3">
    <source>
        <dbReference type="Proteomes" id="UP001484199"/>
    </source>
</evidence>
<feature type="transmembrane region" description="Helical" evidence="1">
    <location>
        <begin position="6"/>
        <end position="23"/>
    </location>
</feature>
<keyword evidence="1" id="KW-0472">Membrane</keyword>
<accession>A0ABZ2U8I8</accession>
<sequence length="116" mass="13885">MIFQFVLIICVVLFIIFIMNKCYDSREKNKIKIYLLNCSKLERQVLKSIFTDNKDKEFFLTKNNSITNNIINFNIAFEIKENSNNMQLSCVLNLEILNLIQKDLNLKKMYLEEKNY</sequence>
<evidence type="ECO:0008006" key="4">
    <source>
        <dbReference type="Google" id="ProtNLM"/>
    </source>
</evidence>
<keyword evidence="1" id="KW-1133">Transmembrane helix</keyword>
<evidence type="ECO:0000256" key="1">
    <source>
        <dbReference type="SAM" id="Phobius"/>
    </source>
</evidence>
<dbReference type="Proteomes" id="UP001484199">
    <property type="component" value="Chromosome"/>
</dbReference>